<evidence type="ECO:0000313" key="2">
    <source>
        <dbReference type="Proteomes" id="UP000190625"/>
    </source>
</evidence>
<dbReference type="OrthoDB" id="9805604at2"/>
<sequence length="235" mass="27041">MFEGNQILAIILARGGSKGIPKKNIKELNGKPLIAYTIESAKQSRYIDCLVLSTDDEEIAEVGKQYGAEVPFIRPDELATDTAKSEDAIIHALNWLRDNEEYLPDYIMLLQPTSPLRAVEDINRSIEKLTASKADSLISICKTDKSPYWMKTINDEGYLEPVISEKKHYNRRQDLPDTYQLNGAIYIAKVEMFLKYKSFFTDKIVPYIMPRERSIDIDDVIDWKLIQLLLEEEFI</sequence>
<reference evidence="2" key="1">
    <citation type="submission" date="2017-02" db="EMBL/GenBank/DDBJ databases">
        <authorList>
            <person name="Varghese N."/>
            <person name="Submissions S."/>
        </authorList>
    </citation>
    <scope>NUCLEOTIDE SEQUENCE [LARGE SCALE GENOMIC DNA]</scope>
    <source>
        <strain evidence="2">ATCC BAA-73</strain>
    </source>
</reference>
<gene>
    <name evidence="1" type="ORF">SAMN02745118_00850</name>
</gene>
<dbReference type="Pfam" id="PF02348">
    <property type="entry name" value="CTP_transf_3"/>
    <property type="match status" value="1"/>
</dbReference>
<dbReference type="CDD" id="cd02513">
    <property type="entry name" value="CMP-NeuAc_Synthase"/>
    <property type="match status" value="1"/>
</dbReference>
<dbReference type="Proteomes" id="UP000190625">
    <property type="component" value="Unassembled WGS sequence"/>
</dbReference>
<accession>A0A1T4KNF3</accession>
<dbReference type="EMBL" id="FUWM01000006">
    <property type="protein sequence ID" value="SJZ43945.1"/>
    <property type="molecule type" value="Genomic_DNA"/>
</dbReference>
<name>A0A1T4KNF3_9FIRM</name>
<protein>
    <submittedName>
        <fullName evidence="1">CMP-N,N'-diacetyllegionaminic acid synthase</fullName>
    </submittedName>
</protein>
<keyword evidence="2" id="KW-1185">Reference proteome</keyword>
<dbReference type="InterPro" id="IPR003329">
    <property type="entry name" value="Cytidylyl_trans"/>
</dbReference>
<dbReference type="GO" id="GO:0008781">
    <property type="term" value="F:N-acylneuraminate cytidylyltransferase activity"/>
    <property type="evidence" value="ECO:0007669"/>
    <property type="project" value="TreeGrafter"/>
</dbReference>
<dbReference type="PANTHER" id="PTHR21485">
    <property type="entry name" value="HAD SUPERFAMILY MEMBERS CMAS AND KDSC"/>
    <property type="match status" value="1"/>
</dbReference>
<organism evidence="1 2">
    <name type="scientific">Selenihalanaerobacter shriftii</name>
    <dbReference type="NCBI Taxonomy" id="142842"/>
    <lineage>
        <taxon>Bacteria</taxon>
        <taxon>Bacillati</taxon>
        <taxon>Bacillota</taxon>
        <taxon>Clostridia</taxon>
        <taxon>Halanaerobiales</taxon>
        <taxon>Halobacteroidaceae</taxon>
        <taxon>Selenihalanaerobacter</taxon>
    </lineage>
</organism>
<dbReference type="InterPro" id="IPR050793">
    <property type="entry name" value="CMP-NeuNAc_synthase"/>
</dbReference>
<dbReference type="AlphaFoldDB" id="A0A1T4KNF3"/>
<dbReference type="PANTHER" id="PTHR21485:SF6">
    <property type="entry name" value="N-ACYLNEURAMINATE CYTIDYLYLTRANSFERASE-RELATED"/>
    <property type="match status" value="1"/>
</dbReference>
<dbReference type="Gene3D" id="3.90.550.10">
    <property type="entry name" value="Spore Coat Polysaccharide Biosynthesis Protein SpsA, Chain A"/>
    <property type="match status" value="1"/>
</dbReference>
<dbReference type="SUPFAM" id="SSF53448">
    <property type="entry name" value="Nucleotide-diphospho-sugar transferases"/>
    <property type="match status" value="1"/>
</dbReference>
<dbReference type="STRING" id="142842.SAMN02745118_00850"/>
<dbReference type="RefSeq" id="WP_078809340.1">
    <property type="nucleotide sequence ID" value="NZ_FUWM01000006.1"/>
</dbReference>
<proteinExistence type="predicted"/>
<dbReference type="InterPro" id="IPR029044">
    <property type="entry name" value="Nucleotide-diphossugar_trans"/>
</dbReference>
<evidence type="ECO:0000313" key="1">
    <source>
        <dbReference type="EMBL" id="SJZ43945.1"/>
    </source>
</evidence>